<reference evidence="1" key="2">
    <citation type="submission" date="2020-03" db="EMBL/GenBank/DDBJ databases">
        <title>Walnut 2.0.</title>
        <authorList>
            <person name="Marrano A."/>
            <person name="Britton M."/>
            <person name="Zimin A.V."/>
            <person name="Zaini P.A."/>
            <person name="Workman R."/>
            <person name="Puiu D."/>
            <person name="Bianco L."/>
            <person name="Allen B.J."/>
            <person name="Troggio M."/>
            <person name="Leslie C.A."/>
            <person name="Timp W."/>
            <person name="Dendekar A."/>
            <person name="Salzberg S.L."/>
            <person name="Neale D.B."/>
        </authorList>
    </citation>
    <scope>NUCLEOTIDE SEQUENCE</scope>
    <source>
        <tissue evidence="1">Leaves</tissue>
    </source>
</reference>
<organism evidence="1 2">
    <name type="scientific">Juglans regia</name>
    <name type="common">English walnut</name>
    <dbReference type="NCBI Taxonomy" id="51240"/>
    <lineage>
        <taxon>Eukaryota</taxon>
        <taxon>Viridiplantae</taxon>
        <taxon>Streptophyta</taxon>
        <taxon>Embryophyta</taxon>
        <taxon>Tracheophyta</taxon>
        <taxon>Spermatophyta</taxon>
        <taxon>Magnoliopsida</taxon>
        <taxon>eudicotyledons</taxon>
        <taxon>Gunneridae</taxon>
        <taxon>Pentapetalae</taxon>
        <taxon>rosids</taxon>
        <taxon>fabids</taxon>
        <taxon>Fagales</taxon>
        <taxon>Juglandaceae</taxon>
        <taxon>Juglans</taxon>
    </lineage>
</organism>
<feature type="non-terminal residue" evidence="1">
    <location>
        <position position="1"/>
    </location>
</feature>
<dbReference type="PANTHER" id="PTHR31860:SF3">
    <property type="entry name" value="PROTEIN, PUTATIVE (DUF639)-RELATED"/>
    <property type="match status" value="1"/>
</dbReference>
<comment type="caution">
    <text evidence="1">The sequence shown here is derived from an EMBL/GenBank/DDBJ whole genome shotgun (WGS) entry which is preliminary data.</text>
</comment>
<evidence type="ECO:0000313" key="2">
    <source>
        <dbReference type="Proteomes" id="UP000619265"/>
    </source>
</evidence>
<reference evidence="1" key="1">
    <citation type="submission" date="2015-10" db="EMBL/GenBank/DDBJ databases">
        <authorList>
            <person name="Martinez-Garcia P.J."/>
            <person name="Crepeau M.W."/>
            <person name="Puiu D."/>
            <person name="Gonzalez-Ibeas D."/>
            <person name="Whalen J."/>
            <person name="Stevens K."/>
            <person name="Paul R."/>
            <person name="Butterfield T."/>
            <person name="Britton M."/>
            <person name="Reagan R."/>
            <person name="Chakraborty S."/>
            <person name="Walawage S.L."/>
            <person name="Vasquez-Gross H.A."/>
            <person name="Cardeno C."/>
            <person name="Famula R."/>
            <person name="Pratt K."/>
            <person name="Kuruganti S."/>
            <person name="Aradhya M.K."/>
            <person name="Leslie C.A."/>
            <person name="Dandekar A.M."/>
            <person name="Salzberg S.L."/>
            <person name="Wegrzyn J.L."/>
            <person name="Langley C.H."/>
            <person name="Neale D.B."/>
        </authorList>
    </citation>
    <scope>NUCLEOTIDE SEQUENCE</scope>
    <source>
        <tissue evidence="1">Leaves</tissue>
    </source>
</reference>
<sequence length="129" mass="14972">MEDIFMAEQTLQSRTPNGMLSLAAIVSIEQFSRMNGLTGQKMQKIFRALVPESLYNDARNLVEYCCFRFLSRDNADLHPSLKEPAFQRLIFITMVAWENPYLEELVNASEKASFQVHFYHHLFAKPPIQ</sequence>
<dbReference type="Proteomes" id="UP000619265">
    <property type="component" value="Unassembled WGS sequence"/>
</dbReference>
<dbReference type="PANTHER" id="PTHR31860">
    <property type="entry name" value="HEAT-INDUCIBLE TRANSCRIPTION REPRESSOR (DUF639)-RELATED"/>
    <property type="match status" value="1"/>
</dbReference>
<evidence type="ECO:0000313" key="1">
    <source>
        <dbReference type="EMBL" id="KAF5444102.1"/>
    </source>
</evidence>
<accession>A0A833TMN7</accession>
<proteinExistence type="predicted"/>
<dbReference type="EMBL" id="LIHL02000016">
    <property type="protein sequence ID" value="KAF5444102.1"/>
    <property type="molecule type" value="Genomic_DNA"/>
</dbReference>
<gene>
    <name evidence="1" type="ORF">F2P56_036606</name>
</gene>
<dbReference type="Gramene" id="Jr16_19490_p1">
    <property type="protein sequence ID" value="cds.Jr16_19490_p1"/>
    <property type="gene ID" value="Jr16_19490"/>
</dbReference>
<dbReference type="AlphaFoldDB" id="A0A833TMN7"/>
<protein>
    <submittedName>
        <fullName evidence="1">Uncharacterized protein</fullName>
    </submittedName>
</protein>
<name>A0A833TMN7_JUGRE</name>